<protein>
    <submittedName>
        <fullName evidence="1">Uncharacterized protein</fullName>
    </submittedName>
</protein>
<evidence type="ECO:0000313" key="3">
    <source>
        <dbReference type="Proteomes" id="UP000594513"/>
    </source>
</evidence>
<dbReference type="EMBL" id="CP049272">
    <property type="protein sequence ID" value="QPH86530.1"/>
    <property type="molecule type" value="Genomic_DNA"/>
</dbReference>
<dbReference type="Proteomes" id="UP000594630">
    <property type="component" value="Chromosome"/>
</dbReference>
<sequence length="65" mass="7790">MFEVNLNKDYMNLERLHGWHNTLFEYIQSKTYKIKRAKFRDDEMSVVSGSPENVQIHYEALPVEV</sequence>
<accession>A0A7S9R785</accession>
<reference evidence="1" key="2">
    <citation type="submission" date="2020-02" db="EMBL/GenBank/DDBJ databases">
        <title>Analysis of Completed Campylobacter concisus Genomes Identified Genomospecies Features, Novel plasmids and Their Association with Severe Ulcerative Colitis.</title>
        <authorList>
            <person name="Zhang L."/>
        </authorList>
    </citation>
    <scope>NUCLEOTIDE SEQUENCE</scope>
    <source>
        <strain evidence="1">P10CDO-S2</strain>
        <strain evidence="2">P27CDO-S2</strain>
    </source>
</reference>
<name>A0A7S9R785_9BACT</name>
<organism evidence="1 4">
    <name type="scientific">Campylobacter concisus</name>
    <dbReference type="NCBI Taxonomy" id="199"/>
    <lineage>
        <taxon>Bacteria</taxon>
        <taxon>Pseudomonadati</taxon>
        <taxon>Campylobacterota</taxon>
        <taxon>Epsilonproteobacteria</taxon>
        <taxon>Campylobacterales</taxon>
        <taxon>Campylobacteraceae</taxon>
        <taxon>Campylobacter</taxon>
    </lineage>
</organism>
<reference evidence="3 4" key="1">
    <citation type="journal article" date="2018" name="Emerg. Microbes Infect.">
        <title>Genomic analysis of oral Campylobacter concisus strains identified a potential bacterial molecular marker associated with active Crohn's disease.</title>
        <authorList>
            <person name="Liu F."/>
            <person name="Ma R."/>
            <person name="Tay C.Y.A."/>
            <person name="Octavia S."/>
            <person name="Lan R."/>
            <person name="Chung H.K.L."/>
            <person name="Riordan S.M."/>
            <person name="Grimm M.C."/>
            <person name="Leong R.W."/>
            <person name="Tanaka M.M."/>
            <person name="Connor S."/>
            <person name="Zhang L."/>
        </authorList>
    </citation>
    <scope>NUCLEOTIDE SEQUENCE [LARGE SCALE GENOMIC DNA]</scope>
    <source>
        <strain evidence="1 4">P10CDO-S2</strain>
        <strain evidence="2 3">P27CDO-S2</strain>
    </source>
</reference>
<dbReference type="AlphaFoldDB" id="A0A7S9R785"/>
<evidence type="ECO:0000313" key="1">
    <source>
        <dbReference type="EMBL" id="QPH84688.1"/>
    </source>
</evidence>
<proteinExistence type="predicted"/>
<dbReference type="RefSeq" id="WP_141081831.1">
    <property type="nucleotide sequence ID" value="NZ_CABPVF010000004.1"/>
</dbReference>
<gene>
    <name evidence="1" type="ORF">CVT06_06200</name>
    <name evidence="2" type="ORF">CVT17_05965</name>
</gene>
<evidence type="ECO:0000313" key="2">
    <source>
        <dbReference type="EMBL" id="QPH86530.1"/>
    </source>
</evidence>
<dbReference type="EMBL" id="CP049274">
    <property type="protein sequence ID" value="QPH84688.1"/>
    <property type="molecule type" value="Genomic_DNA"/>
</dbReference>
<evidence type="ECO:0000313" key="4">
    <source>
        <dbReference type="Proteomes" id="UP000594630"/>
    </source>
</evidence>
<dbReference type="Proteomes" id="UP000594513">
    <property type="component" value="Chromosome"/>
</dbReference>